<feature type="compositionally biased region" description="Polar residues" evidence="1">
    <location>
        <begin position="138"/>
        <end position="149"/>
    </location>
</feature>
<evidence type="ECO:0000313" key="2">
    <source>
        <dbReference type="EMBL" id="CAE0344389.1"/>
    </source>
</evidence>
<dbReference type="EMBL" id="HBII01007429">
    <property type="protein sequence ID" value="CAE0344389.1"/>
    <property type="molecule type" value="Transcribed_RNA"/>
</dbReference>
<evidence type="ECO:0000256" key="1">
    <source>
        <dbReference type="SAM" id="MobiDB-lite"/>
    </source>
</evidence>
<reference evidence="2" key="1">
    <citation type="submission" date="2021-01" db="EMBL/GenBank/DDBJ databases">
        <authorList>
            <person name="Corre E."/>
            <person name="Pelletier E."/>
            <person name="Niang G."/>
            <person name="Scheremetjew M."/>
            <person name="Finn R."/>
            <person name="Kale V."/>
            <person name="Holt S."/>
            <person name="Cochrane G."/>
            <person name="Meng A."/>
            <person name="Brown T."/>
            <person name="Cohen L."/>
        </authorList>
    </citation>
    <scope>NUCLEOTIDE SEQUENCE</scope>
    <source>
        <strain evidence="2">FSP1.4</strain>
    </source>
</reference>
<dbReference type="InterPro" id="IPR010736">
    <property type="entry name" value="SHIPPO-rpt"/>
</dbReference>
<accession>A0A7S3J2Z4</accession>
<feature type="region of interest" description="Disordered" evidence="1">
    <location>
        <begin position="138"/>
        <end position="159"/>
    </location>
</feature>
<sequence>MIFHLQNLREALDLVMEKDTISRIETEALRQIHTTARLFSNKNPTSKAYSFGIAREAYSKVYLKGHKQPDMARDIPGPGTYNNNLYDALGKTGMSYTLRPRTGNMSIVPGSKGVPGPGSYEFKASLTSRGNQFLSKYRSSGATTFNPPQSKRFKNNIDK</sequence>
<name>A0A7S3J2Z4_9SPIT</name>
<organism evidence="2">
    <name type="scientific">Euplotes harpa</name>
    <dbReference type="NCBI Taxonomy" id="151035"/>
    <lineage>
        <taxon>Eukaryota</taxon>
        <taxon>Sar</taxon>
        <taxon>Alveolata</taxon>
        <taxon>Ciliophora</taxon>
        <taxon>Intramacronucleata</taxon>
        <taxon>Spirotrichea</taxon>
        <taxon>Hypotrichia</taxon>
        <taxon>Euplotida</taxon>
        <taxon>Euplotidae</taxon>
        <taxon>Euplotes</taxon>
    </lineage>
</organism>
<gene>
    <name evidence="2" type="ORF">EHAR0213_LOCUS3296</name>
</gene>
<protein>
    <submittedName>
        <fullName evidence="2">Uncharacterized protein</fullName>
    </submittedName>
</protein>
<proteinExistence type="predicted"/>
<dbReference type="AlphaFoldDB" id="A0A7S3J2Z4"/>
<dbReference type="Pfam" id="PF07004">
    <property type="entry name" value="SHIPPO-rpt"/>
    <property type="match status" value="2"/>
</dbReference>